<comment type="caution">
    <text evidence="2">The sequence shown here is derived from an EMBL/GenBank/DDBJ whole genome shotgun (WGS) entry which is preliminary data.</text>
</comment>
<dbReference type="RefSeq" id="WP_259095078.1">
    <property type="nucleotide sequence ID" value="NZ_JANUCP010000002.1"/>
</dbReference>
<dbReference type="SUPFAM" id="SSF49373">
    <property type="entry name" value="Invasin/intimin cell-adhesion fragments"/>
    <property type="match status" value="1"/>
</dbReference>
<protein>
    <recommendedName>
        <fullName evidence="4">Big-1 domain-containing protein</fullName>
    </recommendedName>
</protein>
<feature type="compositionally biased region" description="Basic and acidic residues" evidence="1">
    <location>
        <begin position="152"/>
        <end position="163"/>
    </location>
</feature>
<dbReference type="Proteomes" id="UP001204798">
    <property type="component" value="Unassembled WGS sequence"/>
</dbReference>
<feature type="region of interest" description="Disordered" evidence="1">
    <location>
        <begin position="140"/>
        <end position="196"/>
    </location>
</feature>
<dbReference type="EMBL" id="JANUCP010000002">
    <property type="protein sequence ID" value="MCS3918997.1"/>
    <property type="molecule type" value="Genomic_DNA"/>
</dbReference>
<reference evidence="2 3" key="1">
    <citation type="submission" date="2022-08" db="EMBL/GenBank/DDBJ databases">
        <title>Bacterial and archaeal communities from various locations to study Microbial Dark Matter (Phase II).</title>
        <authorList>
            <person name="Stepanauskas R."/>
        </authorList>
    </citation>
    <scope>NUCLEOTIDE SEQUENCE [LARGE SCALE GENOMIC DNA]</scope>
    <source>
        <strain evidence="2 3">PD1</strain>
    </source>
</reference>
<proteinExistence type="predicted"/>
<feature type="region of interest" description="Disordered" evidence="1">
    <location>
        <begin position="668"/>
        <end position="711"/>
    </location>
</feature>
<feature type="compositionally biased region" description="Acidic residues" evidence="1">
    <location>
        <begin position="140"/>
        <end position="151"/>
    </location>
</feature>
<sequence>MLTTFSFFVRPFSNNHSSTQPFTFFILPETSTISEPVIPILVAVILPAELSKDYQLSDFFVISEGLFVPTFPLLEEPFFDSETNSFVWLFSGLFDVSEISQSLLSTSLTLSAHAFFEPLEPYLSPISAFDFLSLNFSLPQEEEREGSEEGEEKTASETGKESSGDSQTVSGKEEEKGETGMVARSERVSESKVQSAREAILRDPEIARKAFEQKIASKAISNAKKKPKSTAKGDGMVITVGAYPEVLPADGKSTAFIVAKVTDETGKPLAGKEVFFSANGGQVLVRKAITDGQGLAISRLCSERLPKGKKKIVRIKAKTNPEGETSVLMDGNLSSTFTLDVSVSLKVWWQPKPSSSWLGVSSGEVAGAAAITFEAQPQYPYIIWCNYIVYEEQGNHPRRLKNGTDEPIYDNVSNRWTWVPFDVGWSILHRSPIKVLASYTVAQDCPADPEMGWECPPPVTETKEITVTASNAVVKVFEPDPPLLIWDLEDPSKNRLTVTFSVNTAQSWDGEVELRVYRLDRASFEEPIRVIREVKSVPGTHSISWDGMIEVSEDEGMMGLEMAERGIYAFDLWVNLPQTPKPLGDSDTRCSNLMTILPWKDEQGKEVHEAEYYGYDDKGTEEESDDEHIFLVRYGLKCASAMLDDDGDWVMNAFVDEDGDGKLDEDWMDGIDNDNDGRTDEDPIGYCDEDTEDGVDNDKDGLVDEDPQNPVDASAGEILVYDPDLEPLRDEDGQIRRIDIRSLPCVVHDETDGLHASLDGMYHGVLVRVPVSFMQKAGSYHFVIRAWDNHAHLHKDHQVKPALEINSKWHKWQITDVGFYYDLNGNGNPYEDDEKLREDGNDPASPQPGEFSILRQQPDGNVLYILAHVSSPTVPPHDAKVTVWLRTSVSDPKGIKVTLHYSGACPQGDGYHFHKPFGQEIIMVDPPNPSIDDKQIQIHQSEDWTPEVTTYDHITTPPLTGNYLGSEAIEAGLSGHQKRGRARDDRGQWKMKTLTLATLLRFLQAAGVEKIKVFDPHSRKEHELPVKNQADILYYSGHGSSMTGGLLSCWDKHPVLVSDIAPSVNWTEDLDYFITAGCSVLKPDLTNGFAWGSATLKKNILKGLYGYHGLAPSDKGGASVRIVQDFTAFLTLTQIPPVRSKDYVLDAWLEANLRNKALGIVYTSSQFWKVVVRRWPFKDKVEGPFNW</sequence>
<evidence type="ECO:0000313" key="3">
    <source>
        <dbReference type="Proteomes" id="UP001204798"/>
    </source>
</evidence>
<keyword evidence="3" id="KW-1185">Reference proteome</keyword>
<feature type="region of interest" description="Disordered" evidence="1">
    <location>
        <begin position="830"/>
        <end position="849"/>
    </location>
</feature>
<dbReference type="InterPro" id="IPR013783">
    <property type="entry name" value="Ig-like_fold"/>
</dbReference>
<feature type="compositionally biased region" description="Basic and acidic residues" evidence="1">
    <location>
        <begin position="171"/>
        <end position="190"/>
    </location>
</feature>
<evidence type="ECO:0000313" key="2">
    <source>
        <dbReference type="EMBL" id="MCS3918997.1"/>
    </source>
</evidence>
<dbReference type="Gene3D" id="2.60.40.10">
    <property type="entry name" value="Immunoglobulins"/>
    <property type="match status" value="1"/>
</dbReference>
<organism evidence="2 3">
    <name type="scientific">Candidatus Fervidibacter sacchari</name>
    <dbReference type="NCBI Taxonomy" id="1448929"/>
    <lineage>
        <taxon>Bacteria</taxon>
        <taxon>Candidatus Fervidibacterota</taxon>
        <taxon>Candidatus Fervidibacter</taxon>
    </lineage>
</organism>
<evidence type="ECO:0000256" key="1">
    <source>
        <dbReference type="SAM" id="MobiDB-lite"/>
    </source>
</evidence>
<gene>
    <name evidence="2" type="ORF">M2350_001397</name>
</gene>
<accession>A0ABT2EM24</accession>
<name>A0ABT2EM24_9BACT</name>
<evidence type="ECO:0008006" key="4">
    <source>
        <dbReference type="Google" id="ProtNLM"/>
    </source>
</evidence>
<dbReference type="InterPro" id="IPR008964">
    <property type="entry name" value="Invasin/intimin_cell_adhesion"/>
</dbReference>